<proteinExistence type="predicted"/>
<gene>
    <name evidence="1" type="ORF">WG929_11145</name>
</gene>
<evidence type="ECO:0000313" key="1">
    <source>
        <dbReference type="EMBL" id="MFK4752966.1"/>
    </source>
</evidence>
<protein>
    <recommendedName>
        <fullName evidence="3">Immunity protein 35</fullName>
    </recommendedName>
</protein>
<keyword evidence="2" id="KW-1185">Reference proteome</keyword>
<evidence type="ECO:0008006" key="3">
    <source>
        <dbReference type="Google" id="ProtNLM"/>
    </source>
</evidence>
<evidence type="ECO:0000313" key="2">
    <source>
        <dbReference type="Proteomes" id="UP001620597"/>
    </source>
</evidence>
<reference evidence="1 2" key="1">
    <citation type="submission" date="2024-03" db="EMBL/GenBank/DDBJ databases">
        <title>High-quality draft genome sequence of Oceanobacter sp. wDCs-4.</title>
        <authorList>
            <person name="Dong C."/>
        </authorList>
    </citation>
    <scope>NUCLEOTIDE SEQUENCE [LARGE SCALE GENOMIC DNA]</scope>
    <source>
        <strain evidence="2">wDCs-4</strain>
    </source>
</reference>
<dbReference type="Proteomes" id="UP001620597">
    <property type="component" value="Unassembled WGS sequence"/>
</dbReference>
<dbReference type="RefSeq" id="WP_369855487.1">
    <property type="nucleotide sequence ID" value="NZ_JBBKTX010000012.1"/>
</dbReference>
<comment type="caution">
    <text evidence="1">The sequence shown here is derived from an EMBL/GenBank/DDBJ whole genome shotgun (WGS) entry which is preliminary data.</text>
</comment>
<accession>A0ABW8NJ23</accession>
<sequence length="88" mass="10380">MSNRHQLQVIFDYVEQQGLSEQTLLELREQYKGMHFTWCFDDDINFPYPYLERPGFNVFLVDSRDHCSTLTRDVEVASGVVFAEIIDD</sequence>
<name>A0ABW8NJ23_9GAMM</name>
<organism evidence="1 2">
    <name type="scientific">Oceanobacter antarcticus</name>
    <dbReference type="NCBI Taxonomy" id="3133425"/>
    <lineage>
        <taxon>Bacteria</taxon>
        <taxon>Pseudomonadati</taxon>
        <taxon>Pseudomonadota</taxon>
        <taxon>Gammaproteobacteria</taxon>
        <taxon>Oceanospirillales</taxon>
        <taxon>Oceanospirillaceae</taxon>
        <taxon>Oceanobacter</taxon>
    </lineage>
</organism>
<dbReference type="EMBL" id="JBBKTX010000012">
    <property type="protein sequence ID" value="MFK4752966.1"/>
    <property type="molecule type" value="Genomic_DNA"/>
</dbReference>